<evidence type="ECO:0000313" key="2">
    <source>
        <dbReference type="EMBL" id="TMI89414.1"/>
    </source>
</evidence>
<name>A0A537K0Y9_9BACT</name>
<dbReference type="AlphaFoldDB" id="A0A537K0Y9"/>
<protein>
    <submittedName>
        <fullName evidence="2">Uncharacterized protein</fullName>
    </submittedName>
</protein>
<feature type="region of interest" description="Disordered" evidence="1">
    <location>
        <begin position="305"/>
        <end position="326"/>
    </location>
</feature>
<evidence type="ECO:0000256" key="1">
    <source>
        <dbReference type="SAM" id="MobiDB-lite"/>
    </source>
</evidence>
<gene>
    <name evidence="2" type="ORF">E6H00_09945</name>
</gene>
<accession>A0A537K0Y9</accession>
<feature type="region of interest" description="Disordered" evidence="1">
    <location>
        <begin position="1"/>
        <end position="23"/>
    </location>
</feature>
<evidence type="ECO:0000313" key="3">
    <source>
        <dbReference type="Proteomes" id="UP000318509"/>
    </source>
</evidence>
<dbReference type="EMBL" id="VBAK01000124">
    <property type="protein sequence ID" value="TMI89414.1"/>
    <property type="molecule type" value="Genomic_DNA"/>
</dbReference>
<proteinExistence type="predicted"/>
<comment type="caution">
    <text evidence="2">The sequence shown here is derived from an EMBL/GenBank/DDBJ whole genome shotgun (WGS) entry which is preliminary data.</text>
</comment>
<organism evidence="2 3">
    <name type="scientific">Candidatus Segetimicrobium genomatis</name>
    <dbReference type="NCBI Taxonomy" id="2569760"/>
    <lineage>
        <taxon>Bacteria</taxon>
        <taxon>Bacillati</taxon>
        <taxon>Candidatus Sysuimicrobiota</taxon>
        <taxon>Candidatus Sysuimicrobiia</taxon>
        <taxon>Candidatus Sysuimicrobiales</taxon>
        <taxon>Candidatus Segetimicrobiaceae</taxon>
        <taxon>Candidatus Segetimicrobium</taxon>
    </lineage>
</organism>
<dbReference type="Proteomes" id="UP000318509">
    <property type="component" value="Unassembled WGS sequence"/>
</dbReference>
<reference evidence="2 3" key="1">
    <citation type="journal article" date="2019" name="Nat. Microbiol.">
        <title>Mediterranean grassland soil C-N compound turnover is dependent on rainfall and depth, and is mediated by genomically divergent microorganisms.</title>
        <authorList>
            <person name="Diamond S."/>
            <person name="Andeer P.F."/>
            <person name="Li Z."/>
            <person name="Crits-Christoph A."/>
            <person name="Burstein D."/>
            <person name="Anantharaman K."/>
            <person name="Lane K.R."/>
            <person name="Thomas B.C."/>
            <person name="Pan C."/>
            <person name="Northen T.R."/>
            <person name="Banfield J.F."/>
        </authorList>
    </citation>
    <scope>NUCLEOTIDE SEQUENCE [LARGE SCALE GENOMIC DNA]</scope>
    <source>
        <strain evidence="2">NP_3</strain>
    </source>
</reference>
<sequence length="326" mass="34734">MEGAVRAATRRTRRKTWGGVSPIPHAPSIRGVQKLTRKRAPAPPTAARFPGFAYNGGPVIASPQVYTSFWGPLWTQDQAHKSRADRLSRFHADLLQSGFMNVLSQYGVGHGAGAAGAFVRATFIGSVPGTLTDAGIQALIQSSIIDGVLPEPTTPSIIALIIYLDETIGVDDAPNGLVLCEAANDTAFGYHNFFTTAAGNPFYYAIVPALSDACLEESCPGNDAGCSLHLSETQEQRLTQVASHEFAEMTTDPQLNAWVDPANGENGDICNGESDPLIVGANTWTVQRIYSKVDDVNSGGRVFCLSQAPDPRPRVSPGPTDRPTRA</sequence>